<evidence type="ECO:0000259" key="8">
    <source>
        <dbReference type="Pfam" id="PF01435"/>
    </source>
</evidence>
<keyword evidence="7" id="KW-0732">Signal</keyword>
<evidence type="ECO:0000256" key="5">
    <source>
        <dbReference type="ARBA" id="ARBA00022833"/>
    </source>
</evidence>
<comment type="caution">
    <text evidence="9">The sequence shown here is derived from an EMBL/GenBank/DDBJ whole genome shotgun (WGS) entry which is preliminary data.</text>
</comment>
<name>A0ABR8P4D2_9GAMM</name>
<dbReference type="Gene3D" id="3.30.2010.10">
    <property type="entry name" value="Metalloproteases ('zincins'), catalytic domain"/>
    <property type="match status" value="1"/>
</dbReference>
<gene>
    <name evidence="9" type="ORF">IF202_14185</name>
</gene>
<evidence type="ECO:0000313" key="10">
    <source>
        <dbReference type="Proteomes" id="UP000604161"/>
    </source>
</evidence>
<dbReference type="InterPro" id="IPR001915">
    <property type="entry name" value="Peptidase_M48"/>
</dbReference>
<dbReference type="InterPro" id="IPR051156">
    <property type="entry name" value="Mito/Outer_Membr_Metalloprot"/>
</dbReference>
<dbReference type="RefSeq" id="WP_191595561.1">
    <property type="nucleotide sequence ID" value="NZ_JACYFC010000004.1"/>
</dbReference>
<dbReference type="Proteomes" id="UP000604161">
    <property type="component" value="Unassembled WGS sequence"/>
</dbReference>
<evidence type="ECO:0000256" key="1">
    <source>
        <dbReference type="ARBA" id="ARBA00001947"/>
    </source>
</evidence>
<keyword evidence="3" id="KW-0479">Metal-binding</keyword>
<dbReference type="PANTHER" id="PTHR22726">
    <property type="entry name" value="METALLOENDOPEPTIDASE OMA1"/>
    <property type="match status" value="1"/>
</dbReference>
<protein>
    <submittedName>
        <fullName evidence="9">M48 family metalloprotease</fullName>
    </submittedName>
</protein>
<dbReference type="GO" id="GO:0008237">
    <property type="term" value="F:metallopeptidase activity"/>
    <property type="evidence" value="ECO:0007669"/>
    <property type="project" value="UniProtKB-KW"/>
</dbReference>
<proteinExistence type="predicted"/>
<reference evidence="9 10" key="1">
    <citation type="submission" date="2020-09" db="EMBL/GenBank/DDBJ databases">
        <title>Marinomonas sp. nov., isolated from the cysticercosis algae of Qingdao, China.</title>
        <authorList>
            <person name="Sun X."/>
        </authorList>
    </citation>
    <scope>NUCLEOTIDE SEQUENCE [LARGE SCALE GENOMIC DNA]</scope>
    <source>
        <strain evidence="9 10">SM2066</strain>
    </source>
</reference>
<dbReference type="EMBL" id="JACYFC010000004">
    <property type="protein sequence ID" value="MBD5772187.1"/>
    <property type="molecule type" value="Genomic_DNA"/>
</dbReference>
<dbReference type="PANTHER" id="PTHR22726:SF1">
    <property type="entry name" value="METALLOENDOPEPTIDASE OMA1, MITOCHONDRIAL"/>
    <property type="match status" value="1"/>
</dbReference>
<evidence type="ECO:0000256" key="3">
    <source>
        <dbReference type="ARBA" id="ARBA00022723"/>
    </source>
</evidence>
<organism evidence="9 10">
    <name type="scientific">Marinomonas colpomeniae</name>
    <dbReference type="NCBI Taxonomy" id="2774408"/>
    <lineage>
        <taxon>Bacteria</taxon>
        <taxon>Pseudomonadati</taxon>
        <taxon>Pseudomonadota</taxon>
        <taxon>Gammaproteobacteria</taxon>
        <taxon>Oceanospirillales</taxon>
        <taxon>Oceanospirillaceae</taxon>
        <taxon>Marinomonas</taxon>
    </lineage>
</organism>
<evidence type="ECO:0000256" key="4">
    <source>
        <dbReference type="ARBA" id="ARBA00022801"/>
    </source>
</evidence>
<feature type="chain" id="PRO_5045325747" evidence="7">
    <location>
        <begin position="24"/>
        <end position="470"/>
    </location>
</feature>
<dbReference type="CDD" id="cd07324">
    <property type="entry name" value="M48C_Oma1-like"/>
    <property type="match status" value="1"/>
</dbReference>
<keyword evidence="6 9" id="KW-0482">Metalloprotease</keyword>
<evidence type="ECO:0000313" key="9">
    <source>
        <dbReference type="EMBL" id="MBD5772187.1"/>
    </source>
</evidence>
<evidence type="ECO:0000256" key="2">
    <source>
        <dbReference type="ARBA" id="ARBA00022670"/>
    </source>
</evidence>
<comment type="cofactor">
    <cofactor evidence="1">
        <name>Zn(2+)</name>
        <dbReference type="ChEBI" id="CHEBI:29105"/>
    </cofactor>
</comment>
<evidence type="ECO:0000256" key="6">
    <source>
        <dbReference type="ARBA" id="ARBA00023049"/>
    </source>
</evidence>
<feature type="domain" description="Peptidase M48" evidence="8">
    <location>
        <begin position="72"/>
        <end position="252"/>
    </location>
</feature>
<keyword evidence="10" id="KW-1185">Reference proteome</keyword>
<sequence length="470" mass="53876">MRLFLNVTTGLTIFAFVFTSALATSALSAIPDLEANKDERSLSNPSYVLGQHWFRQLNGSRALIDFPPAYDYLKDTLSKILPQTNLYNKTVEMTFLNSSQSNAFVIPGNHMFIYSDIMEIITNEDMFLGLLSHEVAHLDLRHYERQKKYANEELQKTLALIGAGIAAALAGADGDATTALWLGGIANQAENKLTYSRTQEQEADRRGRQYLIEADLSPEGMTELFQAFFKQALGRPKLEFLSTHPSPDSRLSDSFSVESKETILSYKAPTDFEYFRASLLAYRAGLEEQPYSYLNQKIQNEDVKNFAKGLFSYLIHSPERSLNFLEKLEKHNQFTDYLQALSFIATNQNENSLQIIDKQLDIAPKNIIFSILKAEVNQSLPQKILSDYLYEERIFWRANIQYYKSINNIPMALHYRSLLDFSQGKDKTARYLNERAENDALDSEKEVIRETGVFFKKIRDVERQEDIDEK</sequence>
<dbReference type="Pfam" id="PF01435">
    <property type="entry name" value="Peptidase_M48"/>
    <property type="match status" value="1"/>
</dbReference>
<keyword evidence="2" id="KW-0645">Protease</keyword>
<keyword evidence="5" id="KW-0862">Zinc</keyword>
<accession>A0ABR8P4D2</accession>
<keyword evidence="4" id="KW-0378">Hydrolase</keyword>
<evidence type="ECO:0000256" key="7">
    <source>
        <dbReference type="SAM" id="SignalP"/>
    </source>
</evidence>
<feature type="signal peptide" evidence="7">
    <location>
        <begin position="1"/>
        <end position="23"/>
    </location>
</feature>